<accession>A0ABV5WT64</accession>
<comment type="similarity">
    <text evidence="1">Belongs to the aldose epimerase family.</text>
</comment>
<reference evidence="4 5" key="1">
    <citation type="submission" date="2024-09" db="EMBL/GenBank/DDBJ databases">
        <authorList>
            <person name="Sun Q."/>
            <person name="Mori K."/>
        </authorList>
    </citation>
    <scope>NUCLEOTIDE SEQUENCE [LARGE SCALE GENOMIC DNA]</scope>
    <source>
        <strain evidence="4 5">TBRC 4576</strain>
    </source>
</reference>
<dbReference type="GO" id="GO:0016853">
    <property type="term" value="F:isomerase activity"/>
    <property type="evidence" value="ECO:0007669"/>
    <property type="project" value="UniProtKB-KW"/>
</dbReference>
<gene>
    <name evidence="4" type="ORF">ACFFLI_02515</name>
</gene>
<dbReference type="PANTHER" id="PTHR10091:SF0">
    <property type="entry name" value="GALACTOSE MUTAROTASE"/>
    <property type="match status" value="1"/>
</dbReference>
<dbReference type="InterPro" id="IPR014718">
    <property type="entry name" value="GH-type_carb-bd"/>
</dbReference>
<keyword evidence="2 4" id="KW-0413">Isomerase</keyword>
<protein>
    <submittedName>
        <fullName evidence="4">Aldose epimerase family protein</fullName>
        <ecNumber evidence="4">5.1.3.-</ecNumber>
    </submittedName>
</protein>
<dbReference type="Pfam" id="PF01263">
    <property type="entry name" value="Aldose_epim"/>
    <property type="match status" value="1"/>
</dbReference>
<organism evidence="4 5">
    <name type="scientific">Lactiplantibacillus modestisalitolerans</name>
    <dbReference type="NCBI Taxonomy" id="1457219"/>
    <lineage>
        <taxon>Bacteria</taxon>
        <taxon>Bacillati</taxon>
        <taxon>Bacillota</taxon>
        <taxon>Bacilli</taxon>
        <taxon>Lactobacillales</taxon>
        <taxon>Lactobacillaceae</taxon>
        <taxon>Lactiplantibacillus</taxon>
    </lineage>
</organism>
<dbReference type="CDD" id="cd09019">
    <property type="entry name" value="galactose_mutarotase_like"/>
    <property type="match status" value="1"/>
</dbReference>
<dbReference type="InterPro" id="IPR047215">
    <property type="entry name" value="Galactose_mutarotase-like"/>
</dbReference>
<name>A0ABV5WT64_9LACO</name>
<dbReference type="EMBL" id="JBHLZY010000005">
    <property type="protein sequence ID" value="MFB9768746.1"/>
    <property type="molecule type" value="Genomic_DNA"/>
</dbReference>
<dbReference type="Proteomes" id="UP001589691">
    <property type="component" value="Unassembled WGS sequence"/>
</dbReference>
<evidence type="ECO:0000256" key="2">
    <source>
        <dbReference type="ARBA" id="ARBA00023235"/>
    </source>
</evidence>
<dbReference type="RefSeq" id="WP_137642257.1">
    <property type="nucleotide sequence ID" value="NZ_BJEA01000007.1"/>
</dbReference>
<comment type="caution">
    <text evidence="4">The sequence shown here is derived from an EMBL/GenBank/DDBJ whole genome shotgun (WGS) entry which is preliminary data.</text>
</comment>
<dbReference type="PANTHER" id="PTHR10091">
    <property type="entry name" value="ALDOSE-1-EPIMERASE"/>
    <property type="match status" value="1"/>
</dbReference>
<dbReference type="InterPro" id="IPR008183">
    <property type="entry name" value="Aldose_1/G6P_1-epimerase"/>
</dbReference>
<evidence type="ECO:0000256" key="3">
    <source>
        <dbReference type="ARBA" id="ARBA00023277"/>
    </source>
</evidence>
<keyword evidence="3" id="KW-0119">Carbohydrate metabolism</keyword>
<evidence type="ECO:0000313" key="5">
    <source>
        <dbReference type="Proteomes" id="UP001589691"/>
    </source>
</evidence>
<keyword evidence="5" id="KW-1185">Reference proteome</keyword>
<sequence>MITTTKFGDYQGEPVTCYTLENARGTRLKVLSYAATWVDLQVLVNGAYQSLVTHFDTLAEYVATPYMVGKTVGRVAGRIRNAAFDLNGQHYQLTPNNGSHLLHGGEHGLQTHNFKGQYEPNGDSLTLTTTLLAAEDGFPGDLRVTVTYTLTATDEVQISYTGLSTATTLFNPTCHVYFNLAGPQALVNQQRLQINSHKLVRTDREKLPTGVFYVPSPAYDFQQPVALQTKLTTLLHEVGKTEYDDCYVLDTPGMPAGRLASSQHTLAFSTDRNGLIIFTANPQPELPHQLGEYHALAVELQTLPDAIHHSGFGDIVLPANQPRTFTNHYQYLRHQTC</sequence>
<proteinExistence type="inferred from homology"/>
<dbReference type="SUPFAM" id="SSF74650">
    <property type="entry name" value="Galactose mutarotase-like"/>
    <property type="match status" value="1"/>
</dbReference>
<dbReference type="EC" id="5.1.3.-" evidence="4"/>
<dbReference type="InterPro" id="IPR011013">
    <property type="entry name" value="Gal_mutarotase_sf_dom"/>
</dbReference>
<dbReference type="Gene3D" id="2.70.98.10">
    <property type="match status" value="1"/>
</dbReference>
<evidence type="ECO:0000256" key="1">
    <source>
        <dbReference type="ARBA" id="ARBA00006206"/>
    </source>
</evidence>
<evidence type="ECO:0000313" key="4">
    <source>
        <dbReference type="EMBL" id="MFB9768746.1"/>
    </source>
</evidence>